<evidence type="ECO:0000313" key="2">
    <source>
        <dbReference type="EMBL" id="PPQ76294.1"/>
    </source>
</evidence>
<dbReference type="InParanoid" id="A0A409WCQ0"/>
<feature type="compositionally biased region" description="Polar residues" evidence="1">
    <location>
        <begin position="78"/>
        <end position="87"/>
    </location>
</feature>
<feature type="compositionally biased region" description="Basic residues" evidence="1">
    <location>
        <begin position="88"/>
        <end position="103"/>
    </location>
</feature>
<dbReference type="AlphaFoldDB" id="A0A409WCQ0"/>
<gene>
    <name evidence="2" type="ORF">CVT26_009709</name>
</gene>
<accession>A0A409WCQ0</accession>
<protein>
    <submittedName>
        <fullName evidence="2">Uncharacterized protein</fullName>
    </submittedName>
</protein>
<reference evidence="2 3" key="1">
    <citation type="journal article" date="2018" name="Evol. Lett.">
        <title>Horizontal gene cluster transfer increased hallucinogenic mushroom diversity.</title>
        <authorList>
            <person name="Reynolds H.T."/>
            <person name="Vijayakumar V."/>
            <person name="Gluck-Thaler E."/>
            <person name="Korotkin H.B."/>
            <person name="Matheny P.B."/>
            <person name="Slot J.C."/>
        </authorList>
    </citation>
    <scope>NUCLEOTIDE SEQUENCE [LARGE SCALE GENOMIC DNA]</scope>
    <source>
        <strain evidence="2 3">SRW20</strain>
    </source>
</reference>
<organism evidence="2 3">
    <name type="scientific">Gymnopilus dilepis</name>
    <dbReference type="NCBI Taxonomy" id="231916"/>
    <lineage>
        <taxon>Eukaryota</taxon>
        <taxon>Fungi</taxon>
        <taxon>Dikarya</taxon>
        <taxon>Basidiomycota</taxon>
        <taxon>Agaricomycotina</taxon>
        <taxon>Agaricomycetes</taxon>
        <taxon>Agaricomycetidae</taxon>
        <taxon>Agaricales</taxon>
        <taxon>Agaricineae</taxon>
        <taxon>Hymenogastraceae</taxon>
        <taxon>Gymnopilus</taxon>
    </lineage>
</organism>
<comment type="caution">
    <text evidence="2">The sequence shown here is derived from an EMBL/GenBank/DDBJ whole genome shotgun (WGS) entry which is preliminary data.</text>
</comment>
<dbReference type="EMBL" id="NHYE01005176">
    <property type="protein sequence ID" value="PPQ76294.1"/>
    <property type="molecule type" value="Genomic_DNA"/>
</dbReference>
<keyword evidence="3" id="KW-1185">Reference proteome</keyword>
<sequence length="147" mass="17003">MLNGRPVRDFPVEITTMAQYKAWYQGEYNKYTDPQDLEYARSFGLTWDDEESRPGQSEDSCNREKTATLAVQEASLRSVQKSGIQLSRRNRTGKGYHSHRRAKPSPSQAKRLARILSNKILLLASYQARLQKTLYRLKRISREANHA</sequence>
<proteinExistence type="predicted"/>
<name>A0A409WCQ0_9AGAR</name>
<evidence type="ECO:0000256" key="1">
    <source>
        <dbReference type="SAM" id="MobiDB-lite"/>
    </source>
</evidence>
<evidence type="ECO:0000313" key="3">
    <source>
        <dbReference type="Proteomes" id="UP000284706"/>
    </source>
</evidence>
<feature type="region of interest" description="Disordered" evidence="1">
    <location>
        <begin position="78"/>
        <end position="109"/>
    </location>
</feature>
<dbReference type="Proteomes" id="UP000284706">
    <property type="component" value="Unassembled WGS sequence"/>
</dbReference>